<dbReference type="Pfam" id="PF11720">
    <property type="entry name" value="Inhibitor_I78"/>
    <property type="match status" value="1"/>
</dbReference>
<sequence length="104" mass="11523">MNIIIFSLISTLFAQNCLLKPEDYVKLASKGTLQFHDFSCLKGKQLNLNSKASYSSDPNVVNKGQLPENIRVIKPGQPVSYEYNFNRLTVTAGDDGVIEQANIS</sequence>
<keyword evidence="1" id="KW-0732">Signal</keyword>
<dbReference type="EMBL" id="KQ964676">
    <property type="protein sequence ID" value="KXN66923.1"/>
    <property type="molecule type" value="Genomic_DNA"/>
</dbReference>
<keyword evidence="3" id="KW-1185">Reference proteome</keyword>
<evidence type="ECO:0000313" key="2">
    <source>
        <dbReference type="EMBL" id="KXN66923.1"/>
    </source>
</evidence>
<feature type="chain" id="PRO_5007294104" evidence="1">
    <location>
        <begin position="20"/>
        <end position="104"/>
    </location>
</feature>
<name>A0A137NVT9_CONC2</name>
<dbReference type="AlphaFoldDB" id="A0A137NVT9"/>
<dbReference type="Proteomes" id="UP000070444">
    <property type="component" value="Unassembled WGS sequence"/>
</dbReference>
<gene>
    <name evidence="2" type="ORF">CONCODRAFT_11123</name>
</gene>
<dbReference type="OrthoDB" id="10013825at2759"/>
<proteinExistence type="predicted"/>
<reference evidence="2 3" key="1">
    <citation type="journal article" date="2015" name="Genome Biol. Evol.">
        <title>Phylogenomic analyses indicate that early fungi evolved digesting cell walls of algal ancestors of land plants.</title>
        <authorList>
            <person name="Chang Y."/>
            <person name="Wang S."/>
            <person name="Sekimoto S."/>
            <person name="Aerts A.L."/>
            <person name="Choi C."/>
            <person name="Clum A."/>
            <person name="LaButti K.M."/>
            <person name="Lindquist E.A."/>
            <person name="Yee Ngan C."/>
            <person name="Ohm R.A."/>
            <person name="Salamov A.A."/>
            <person name="Grigoriev I.V."/>
            <person name="Spatafora J.W."/>
            <person name="Berbee M.L."/>
        </authorList>
    </citation>
    <scope>NUCLEOTIDE SEQUENCE [LARGE SCALE GENOMIC DNA]</scope>
    <source>
        <strain evidence="2 3">NRRL 28638</strain>
    </source>
</reference>
<accession>A0A137NVT9</accession>
<feature type="signal peptide" evidence="1">
    <location>
        <begin position="1"/>
        <end position="19"/>
    </location>
</feature>
<dbReference type="InterPro" id="IPR021719">
    <property type="entry name" value="Prot_inh_I78"/>
</dbReference>
<dbReference type="Gene3D" id="3.30.10.10">
    <property type="entry name" value="Trypsin Inhibitor V, subunit A"/>
    <property type="match status" value="1"/>
</dbReference>
<evidence type="ECO:0000256" key="1">
    <source>
        <dbReference type="SAM" id="SignalP"/>
    </source>
</evidence>
<organism evidence="2 3">
    <name type="scientific">Conidiobolus coronatus (strain ATCC 28846 / CBS 209.66 / NRRL 28638)</name>
    <name type="common">Delacroixia coronata</name>
    <dbReference type="NCBI Taxonomy" id="796925"/>
    <lineage>
        <taxon>Eukaryota</taxon>
        <taxon>Fungi</taxon>
        <taxon>Fungi incertae sedis</taxon>
        <taxon>Zoopagomycota</taxon>
        <taxon>Entomophthoromycotina</taxon>
        <taxon>Entomophthoromycetes</taxon>
        <taxon>Entomophthorales</taxon>
        <taxon>Ancylistaceae</taxon>
        <taxon>Conidiobolus</taxon>
    </lineage>
</organism>
<protein>
    <submittedName>
        <fullName evidence="2">Uncharacterized protein</fullName>
    </submittedName>
</protein>
<evidence type="ECO:0000313" key="3">
    <source>
        <dbReference type="Proteomes" id="UP000070444"/>
    </source>
</evidence>